<evidence type="ECO:0000313" key="2">
    <source>
        <dbReference type="EMBL" id="KAI9181611.1"/>
    </source>
</evidence>
<evidence type="ECO:0000256" key="1">
    <source>
        <dbReference type="SAM" id="Phobius"/>
    </source>
</evidence>
<protein>
    <submittedName>
        <fullName evidence="2">Uncharacterized protein</fullName>
    </submittedName>
</protein>
<gene>
    <name evidence="2" type="ORF">LWI28_016712</name>
</gene>
<keyword evidence="3" id="KW-1185">Reference proteome</keyword>
<dbReference type="EMBL" id="JAJSOW010000101">
    <property type="protein sequence ID" value="KAI9181611.1"/>
    <property type="molecule type" value="Genomic_DNA"/>
</dbReference>
<sequence>MLVNDGIKLDLVVEEEENNSNEYRCILSRLRLSQSQLAGPCYIVIFLSVAIFVSPVIILIHLVLKSFNKDASGLGKCPSRRMANSIRQPKPTIKNCLSLIGKLTD</sequence>
<evidence type="ECO:0000313" key="3">
    <source>
        <dbReference type="Proteomes" id="UP001064489"/>
    </source>
</evidence>
<keyword evidence="1" id="KW-0812">Transmembrane</keyword>
<keyword evidence="1" id="KW-1133">Transmembrane helix</keyword>
<feature type="transmembrane region" description="Helical" evidence="1">
    <location>
        <begin position="42"/>
        <end position="64"/>
    </location>
</feature>
<reference evidence="2" key="1">
    <citation type="journal article" date="2022" name="Plant J.">
        <title>Strategies of tolerance reflected in two North American maple genomes.</title>
        <authorList>
            <person name="McEvoy S.L."/>
            <person name="Sezen U.U."/>
            <person name="Trouern-Trend A."/>
            <person name="McMahon S.M."/>
            <person name="Schaberg P.G."/>
            <person name="Yang J."/>
            <person name="Wegrzyn J.L."/>
            <person name="Swenson N.G."/>
        </authorList>
    </citation>
    <scope>NUCLEOTIDE SEQUENCE</scope>
    <source>
        <strain evidence="2">91603</strain>
    </source>
</reference>
<accession>A0AAD5NTC0</accession>
<keyword evidence="1" id="KW-0472">Membrane</keyword>
<dbReference type="AlphaFoldDB" id="A0AAD5NTC0"/>
<proteinExistence type="predicted"/>
<organism evidence="2 3">
    <name type="scientific">Acer negundo</name>
    <name type="common">Box elder</name>
    <dbReference type="NCBI Taxonomy" id="4023"/>
    <lineage>
        <taxon>Eukaryota</taxon>
        <taxon>Viridiplantae</taxon>
        <taxon>Streptophyta</taxon>
        <taxon>Embryophyta</taxon>
        <taxon>Tracheophyta</taxon>
        <taxon>Spermatophyta</taxon>
        <taxon>Magnoliopsida</taxon>
        <taxon>eudicotyledons</taxon>
        <taxon>Gunneridae</taxon>
        <taxon>Pentapetalae</taxon>
        <taxon>rosids</taxon>
        <taxon>malvids</taxon>
        <taxon>Sapindales</taxon>
        <taxon>Sapindaceae</taxon>
        <taxon>Hippocastanoideae</taxon>
        <taxon>Acereae</taxon>
        <taxon>Acer</taxon>
    </lineage>
</organism>
<reference evidence="2" key="2">
    <citation type="submission" date="2023-02" db="EMBL/GenBank/DDBJ databases">
        <authorList>
            <person name="Swenson N.G."/>
            <person name="Wegrzyn J.L."/>
            <person name="Mcevoy S.L."/>
        </authorList>
    </citation>
    <scope>NUCLEOTIDE SEQUENCE</scope>
    <source>
        <strain evidence="2">91603</strain>
        <tissue evidence="2">Leaf</tissue>
    </source>
</reference>
<comment type="caution">
    <text evidence="2">The sequence shown here is derived from an EMBL/GenBank/DDBJ whole genome shotgun (WGS) entry which is preliminary data.</text>
</comment>
<dbReference type="Proteomes" id="UP001064489">
    <property type="component" value="Chromosome 4"/>
</dbReference>
<name>A0AAD5NTC0_ACENE</name>